<dbReference type="InterPro" id="IPR050869">
    <property type="entry name" value="H3K4_H4K5_MeTrfase"/>
</dbReference>
<organism evidence="3 4">
    <name type="scientific">Cryoendolithus antarcticus</name>
    <dbReference type="NCBI Taxonomy" id="1507870"/>
    <lineage>
        <taxon>Eukaryota</taxon>
        <taxon>Fungi</taxon>
        <taxon>Dikarya</taxon>
        <taxon>Ascomycota</taxon>
        <taxon>Pezizomycotina</taxon>
        <taxon>Dothideomycetes</taxon>
        <taxon>Dothideomycetidae</taxon>
        <taxon>Cladosporiales</taxon>
        <taxon>Cladosporiaceae</taxon>
        <taxon>Cryoendolithus</taxon>
    </lineage>
</organism>
<reference evidence="4" key="1">
    <citation type="submission" date="2017-03" db="EMBL/GenBank/DDBJ databases">
        <title>Genomes of endolithic fungi from Antarctica.</title>
        <authorList>
            <person name="Coleine C."/>
            <person name="Masonjones S."/>
            <person name="Stajich J.E."/>
        </authorList>
    </citation>
    <scope>NUCLEOTIDE SEQUENCE [LARGE SCALE GENOMIC DNA]</scope>
    <source>
        <strain evidence="4">CCFEE 5527</strain>
    </source>
</reference>
<dbReference type="InParanoid" id="A0A1V8SVV3"/>
<dbReference type="STRING" id="1507870.A0A1V8SVV3"/>
<dbReference type="PANTHER" id="PTHR12197">
    <property type="entry name" value="HISTONE-LYSINE N-METHYLTRANSFERASE SMYD"/>
    <property type="match status" value="1"/>
</dbReference>
<dbReference type="InterPro" id="IPR001214">
    <property type="entry name" value="SET_dom"/>
</dbReference>
<evidence type="ECO:0000313" key="3">
    <source>
        <dbReference type="EMBL" id="OQO03012.1"/>
    </source>
</evidence>
<feature type="domain" description="SET" evidence="2">
    <location>
        <begin position="35"/>
        <end position="167"/>
    </location>
</feature>
<dbReference type="CDD" id="cd10540">
    <property type="entry name" value="SET_SpSet7-like"/>
    <property type="match status" value="1"/>
</dbReference>
<evidence type="ECO:0000313" key="4">
    <source>
        <dbReference type="Proteomes" id="UP000192596"/>
    </source>
</evidence>
<dbReference type="SMART" id="SM00317">
    <property type="entry name" value="SET"/>
    <property type="match status" value="1"/>
</dbReference>
<dbReference type="AlphaFoldDB" id="A0A1V8SVV3"/>
<dbReference type="Gene3D" id="2.170.270.10">
    <property type="entry name" value="SET domain"/>
    <property type="match status" value="1"/>
</dbReference>
<dbReference type="PANTHER" id="PTHR12197:SF294">
    <property type="entry name" value="POTENTIAL PROTEIN LYSINE METHYLTRANSFERASE SET6"/>
    <property type="match status" value="1"/>
</dbReference>
<sequence length="198" mass="21723">MPSASPSGPEASTDVNPEAQTPYQKVPPKRAIPLERCQYLYLLPDTPKGRGVFASQPLKRGTHLETSPVLILPPSEVTTHTSKTLLNHYTYNWPLQVSPPTTTSPDAVMSRVAGSQVTQAIIFGLGSLFNHSSNPNVVWTRDLERECVVYKTLRDIAEGEELCISYGGPGRLTFVDVDYDPREAEAESWEDGLGKLGL</sequence>
<dbReference type="Proteomes" id="UP000192596">
    <property type="component" value="Unassembled WGS sequence"/>
</dbReference>
<protein>
    <recommendedName>
        <fullName evidence="2">SET domain-containing protein</fullName>
    </recommendedName>
</protein>
<name>A0A1V8SVV3_9PEZI</name>
<proteinExistence type="predicted"/>
<evidence type="ECO:0000256" key="1">
    <source>
        <dbReference type="SAM" id="MobiDB-lite"/>
    </source>
</evidence>
<dbReference type="InterPro" id="IPR046341">
    <property type="entry name" value="SET_dom_sf"/>
</dbReference>
<keyword evidence="4" id="KW-1185">Reference proteome</keyword>
<evidence type="ECO:0000259" key="2">
    <source>
        <dbReference type="PROSITE" id="PS50280"/>
    </source>
</evidence>
<accession>A0A1V8SVV3</accession>
<dbReference type="Pfam" id="PF00856">
    <property type="entry name" value="SET"/>
    <property type="match status" value="1"/>
</dbReference>
<dbReference type="EMBL" id="NAJO01000026">
    <property type="protein sequence ID" value="OQO03012.1"/>
    <property type="molecule type" value="Genomic_DNA"/>
</dbReference>
<dbReference type="SUPFAM" id="SSF82199">
    <property type="entry name" value="SET domain"/>
    <property type="match status" value="1"/>
</dbReference>
<dbReference type="GO" id="GO:0005634">
    <property type="term" value="C:nucleus"/>
    <property type="evidence" value="ECO:0007669"/>
    <property type="project" value="TreeGrafter"/>
</dbReference>
<dbReference type="PROSITE" id="PS50280">
    <property type="entry name" value="SET"/>
    <property type="match status" value="1"/>
</dbReference>
<gene>
    <name evidence="3" type="ORF">B0A48_11296</name>
</gene>
<feature type="compositionally biased region" description="Polar residues" evidence="1">
    <location>
        <begin position="13"/>
        <end position="23"/>
    </location>
</feature>
<dbReference type="OrthoDB" id="3180714at2759"/>
<feature type="region of interest" description="Disordered" evidence="1">
    <location>
        <begin position="1"/>
        <end position="28"/>
    </location>
</feature>
<comment type="caution">
    <text evidence="3">The sequence shown here is derived from an EMBL/GenBank/DDBJ whole genome shotgun (WGS) entry which is preliminary data.</text>
</comment>